<proteinExistence type="predicted"/>
<feature type="transmembrane region" description="Helical" evidence="2">
    <location>
        <begin position="74"/>
        <end position="99"/>
    </location>
</feature>
<evidence type="ECO:0000256" key="1">
    <source>
        <dbReference type="SAM" id="MobiDB-lite"/>
    </source>
</evidence>
<keyword evidence="2" id="KW-0472">Membrane</keyword>
<reference evidence="3 4" key="1">
    <citation type="journal article" date="2018" name="Proc. Natl. Acad. Sci. U.S.A.">
        <title>Draft genome sequence of Camellia sinensis var. sinensis provides insights into the evolution of the tea genome and tea quality.</title>
        <authorList>
            <person name="Wei C."/>
            <person name="Yang H."/>
            <person name="Wang S."/>
            <person name="Zhao J."/>
            <person name="Liu C."/>
            <person name="Gao L."/>
            <person name="Xia E."/>
            <person name="Lu Y."/>
            <person name="Tai Y."/>
            <person name="She G."/>
            <person name="Sun J."/>
            <person name="Cao H."/>
            <person name="Tong W."/>
            <person name="Gao Q."/>
            <person name="Li Y."/>
            <person name="Deng W."/>
            <person name="Jiang X."/>
            <person name="Wang W."/>
            <person name="Chen Q."/>
            <person name="Zhang S."/>
            <person name="Li H."/>
            <person name="Wu J."/>
            <person name="Wang P."/>
            <person name="Li P."/>
            <person name="Shi C."/>
            <person name="Zheng F."/>
            <person name="Jian J."/>
            <person name="Huang B."/>
            <person name="Shan D."/>
            <person name="Shi M."/>
            <person name="Fang C."/>
            <person name="Yue Y."/>
            <person name="Li F."/>
            <person name="Li D."/>
            <person name="Wei S."/>
            <person name="Han B."/>
            <person name="Jiang C."/>
            <person name="Yin Y."/>
            <person name="Xia T."/>
            <person name="Zhang Z."/>
            <person name="Bennetzen J.L."/>
            <person name="Zhao S."/>
            <person name="Wan X."/>
        </authorList>
    </citation>
    <scope>NUCLEOTIDE SEQUENCE [LARGE SCALE GENOMIC DNA]</scope>
    <source>
        <strain evidence="4">cv. Shuchazao</strain>
        <tissue evidence="3">Leaf</tissue>
    </source>
</reference>
<feature type="transmembrane region" description="Helical" evidence="2">
    <location>
        <begin position="143"/>
        <end position="163"/>
    </location>
</feature>
<evidence type="ECO:0000256" key="2">
    <source>
        <dbReference type="SAM" id="Phobius"/>
    </source>
</evidence>
<dbReference type="EMBL" id="SDRB02012182">
    <property type="protein sequence ID" value="THF98541.1"/>
    <property type="molecule type" value="Genomic_DNA"/>
</dbReference>
<dbReference type="AlphaFoldDB" id="A0A4S4D7X9"/>
<evidence type="ECO:0000313" key="3">
    <source>
        <dbReference type="EMBL" id="THF98541.1"/>
    </source>
</evidence>
<feature type="region of interest" description="Disordered" evidence="1">
    <location>
        <begin position="1"/>
        <end position="23"/>
    </location>
</feature>
<keyword evidence="2" id="KW-0812">Transmembrane</keyword>
<dbReference type="Proteomes" id="UP000306102">
    <property type="component" value="Unassembled WGS sequence"/>
</dbReference>
<feature type="transmembrane region" description="Helical" evidence="2">
    <location>
        <begin position="119"/>
        <end position="136"/>
    </location>
</feature>
<accession>A0A4S4D7X9</accession>
<organism evidence="3 4">
    <name type="scientific">Camellia sinensis var. sinensis</name>
    <name type="common">China tea</name>
    <dbReference type="NCBI Taxonomy" id="542762"/>
    <lineage>
        <taxon>Eukaryota</taxon>
        <taxon>Viridiplantae</taxon>
        <taxon>Streptophyta</taxon>
        <taxon>Embryophyta</taxon>
        <taxon>Tracheophyta</taxon>
        <taxon>Spermatophyta</taxon>
        <taxon>Magnoliopsida</taxon>
        <taxon>eudicotyledons</taxon>
        <taxon>Gunneridae</taxon>
        <taxon>Pentapetalae</taxon>
        <taxon>asterids</taxon>
        <taxon>Ericales</taxon>
        <taxon>Theaceae</taxon>
        <taxon>Camellia</taxon>
    </lineage>
</organism>
<gene>
    <name evidence="3" type="ORF">TEA_017452</name>
</gene>
<comment type="caution">
    <text evidence="3">The sequence shown here is derived from an EMBL/GenBank/DDBJ whole genome shotgun (WGS) entry which is preliminary data.</text>
</comment>
<protein>
    <submittedName>
        <fullName evidence="3">Uncharacterized protein</fullName>
    </submittedName>
</protein>
<evidence type="ECO:0000313" key="4">
    <source>
        <dbReference type="Proteomes" id="UP000306102"/>
    </source>
</evidence>
<keyword evidence="2" id="KW-1133">Transmembrane helix</keyword>
<name>A0A4S4D7X9_CAMSN</name>
<feature type="compositionally biased region" description="Basic and acidic residues" evidence="1">
    <location>
        <begin position="1"/>
        <end position="15"/>
    </location>
</feature>
<keyword evidence="4" id="KW-1185">Reference proteome</keyword>
<feature type="transmembrane region" description="Helical" evidence="2">
    <location>
        <begin position="188"/>
        <end position="207"/>
    </location>
</feature>
<sequence length="219" mass="24912">MTDLVKVDPWRREGSRSGSGGAENGWNDKFLILLSKKEKKKVKGGEMKPVAGTPPPMAHPIEAYQMDIFKKGYFLVDIVFNLFLVFSFYASNVMVIYLGAKIEKEPTNLFHGYERLGKIVGGAVMLFGNILVHYVTENSVACMLFFLFLAFHWHCVLCVIQPYTDFGILGFLLGASLNKSWSLFRFKGYTWLVLFACIFIVTLRFSIEPLAKDDHEDEE</sequence>